<dbReference type="OrthoDB" id="1698302at2"/>
<keyword evidence="3" id="KW-1185">Reference proteome</keyword>
<evidence type="ECO:0000256" key="1">
    <source>
        <dbReference type="SAM" id="Phobius"/>
    </source>
</evidence>
<name>A0A4Z1DVQ6_9STRE</name>
<dbReference type="RefSeq" id="WP_135783013.1">
    <property type="nucleotide sequence ID" value="NZ_MRXY01000002.1"/>
</dbReference>
<feature type="transmembrane region" description="Helical" evidence="1">
    <location>
        <begin position="114"/>
        <end position="137"/>
    </location>
</feature>
<feature type="transmembrane region" description="Helical" evidence="1">
    <location>
        <begin position="55"/>
        <end position="78"/>
    </location>
</feature>
<accession>A0A4Z1DVQ6</accession>
<keyword evidence="1" id="KW-0472">Membrane</keyword>
<gene>
    <name evidence="2" type="ORF">E5S68_07745</name>
</gene>
<evidence type="ECO:0000313" key="3">
    <source>
        <dbReference type="Proteomes" id="UP000297986"/>
    </source>
</evidence>
<dbReference type="Pfam" id="PF11457">
    <property type="entry name" value="DUF3021"/>
    <property type="match status" value="1"/>
</dbReference>
<dbReference type="Proteomes" id="UP000297986">
    <property type="component" value="Unassembled WGS sequence"/>
</dbReference>
<reference evidence="2 3" key="1">
    <citation type="submission" date="2019-04" db="EMBL/GenBank/DDBJ databases">
        <title>Genome sequencing of Streptococcus rubneri DSM 26920(T).</title>
        <authorList>
            <person name="Kook J.-K."/>
            <person name="Park S.-N."/>
            <person name="Lim Y.K."/>
        </authorList>
    </citation>
    <scope>NUCLEOTIDE SEQUENCE [LARGE SCALE GENOMIC DNA]</scope>
    <source>
        <strain evidence="2 3">DSM 26920</strain>
    </source>
</reference>
<keyword evidence="1" id="KW-0812">Transmembrane</keyword>
<dbReference type="AlphaFoldDB" id="A0A4Z1DVQ6"/>
<organism evidence="2 3">
    <name type="scientific">Streptococcus rubneri</name>
    <dbReference type="NCBI Taxonomy" id="1234680"/>
    <lineage>
        <taxon>Bacteria</taxon>
        <taxon>Bacillati</taxon>
        <taxon>Bacillota</taxon>
        <taxon>Bacilli</taxon>
        <taxon>Lactobacillales</taxon>
        <taxon>Streptococcaceae</taxon>
        <taxon>Streptococcus</taxon>
    </lineage>
</organism>
<dbReference type="EMBL" id="SRRP01000001">
    <property type="protein sequence ID" value="TGN92782.1"/>
    <property type="molecule type" value="Genomic_DNA"/>
</dbReference>
<evidence type="ECO:0000313" key="2">
    <source>
        <dbReference type="EMBL" id="TGN92782.1"/>
    </source>
</evidence>
<sequence>MLKTHLSNASKGIFIGLILSIVFSFLNSPSTYMPLSPSSAVGQWMQAHEIHGALVMLYCMLIWASIGLLFSFGTVLFAKDWSLLRATLSHYLLMLFGFLPLATLGGWFPVQISFYISVIIEFSLVYLVIWAASYHIYKKKVEEINQQLQGKA</sequence>
<feature type="transmembrane region" description="Helical" evidence="1">
    <location>
        <begin position="90"/>
        <end position="108"/>
    </location>
</feature>
<comment type="caution">
    <text evidence="2">The sequence shown here is derived from an EMBL/GenBank/DDBJ whole genome shotgun (WGS) entry which is preliminary data.</text>
</comment>
<feature type="transmembrane region" description="Helical" evidence="1">
    <location>
        <begin position="12"/>
        <end position="35"/>
    </location>
</feature>
<keyword evidence="1" id="KW-1133">Transmembrane helix</keyword>
<protein>
    <submittedName>
        <fullName evidence="2">DUF3021 domain-containing protein</fullName>
    </submittedName>
</protein>
<dbReference type="InterPro" id="IPR021560">
    <property type="entry name" value="DUF3021"/>
</dbReference>
<proteinExistence type="predicted"/>